<gene>
    <name evidence="11" type="primary">fliR</name>
    <name evidence="11" type="ORF">OOZ53_19525</name>
</gene>
<dbReference type="Pfam" id="PF01311">
    <property type="entry name" value="Bac_export_1"/>
    <property type="match status" value="1"/>
</dbReference>
<keyword evidence="4 10" id="KW-1003">Cell membrane</keyword>
<organism evidence="11 12">
    <name type="scientific">Hoeflea poritis</name>
    <dbReference type="NCBI Taxonomy" id="2993659"/>
    <lineage>
        <taxon>Bacteria</taxon>
        <taxon>Pseudomonadati</taxon>
        <taxon>Pseudomonadota</taxon>
        <taxon>Alphaproteobacteria</taxon>
        <taxon>Hyphomicrobiales</taxon>
        <taxon>Rhizobiaceae</taxon>
        <taxon>Hoeflea</taxon>
    </lineage>
</organism>
<keyword evidence="11" id="KW-0282">Flagellum</keyword>
<dbReference type="PANTHER" id="PTHR30065">
    <property type="entry name" value="FLAGELLAR BIOSYNTHETIC PROTEIN FLIR"/>
    <property type="match status" value="1"/>
</dbReference>
<sequence>MISDLEGTVLALVASFSRIGACFMLMPGLGSFRVPAQVRLFVAIAASMALLPLMWQSIYPKVAVSTSAYLSLIFVELLIGAVLGLVARFYVLSLQFAGTAVSMMIGYNPMASAGVEENEPQTELGSLIGLTGLLILFMMDFHHIVIEALTMSYDLMPVGGSFDAQMALITLSDTLSSSFMIILRLISPFLIYGLIFNLAVGMVNKLAPQIPVYFISLPFILTGGLFLLFFGSGEFFRQFADGFVPVFDGR</sequence>
<evidence type="ECO:0000256" key="5">
    <source>
        <dbReference type="ARBA" id="ARBA00022692"/>
    </source>
</evidence>
<evidence type="ECO:0000256" key="10">
    <source>
        <dbReference type="RuleBase" id="RU362071"/>
    </source>
</evidence>
<dbReference type="Proteomes" id="UP001148313">
    <property type="component" value="Unassembled WGS sequence"/>
</dbReference>
<keyword evidence="8 10" id="KW-0975">Bacterial flagellum</keyword>
<feature type="transmembrane region" description="Helical" evidence="10">
    <location>
        <begin position="67"/>
        <end position="90"/>
    </location>
</feature>
<keyword evidence="5 10" id="KW-0812">Transmembrane</keyword>
<keyword evidence="12" id="KW-1185">Reference proteome</keyword>
<dbReference type="NCBIfam" id="TIGR01400">
    <property type="entry name" value="fliR"/>
    <property type="match status" value="1"/>
</dbReference>
<feature type="transmembrane region" description="Helical" evidence="10">
    <location>
        <begin position="127"/>
        <end position="146"/>
    </location>
</feature>
<dbReference type="PRINTS" id="PR00953">
    <property type="entry name" value="TYPE3IMRPROT"/>
</dbReference>
<keyword evidence="11" id="KW-0966">Cell projection</keyword>
<comment type="subcellular location">
    <subcellularLocation>
        <location evidence="10">Cell membrane</location>
        <topology evidence="10">Multi-pass membrane protein</topology>
    </subcellularLocation>
    <subcellularLocation>
        <location evidence="10">Bacterial flagellum basal body</location>
    </subcellularLocation>
</comment>
<evidence type="ECO:0000256" key="7">
    <source>
        <dbReference type="ARBA" id="ARBA00023136"/>
    </source>
</evidence>
<feature type="transmembrane region" description="Helical" evidence="10">
    <location>
        <begin position="38"/>
        <end position="55"/>
    </location>
</feature>
<evidence type="ECO:0000256" key="9">
    <source>
        <dbReference type="NCBIfam" id="TIGR01400"/>
    </source>
</evidence>
<feature type="transmembrane region" description="Helical" evidence="10">
    <location>
        <begin position="212"/>
        <end position="231"/>
    </location>
</feature>
<name>A0ABT4VS78_9HYPH</name>
<evidence type="ECO:0000313" key="12">
    <source>
        <dbReference type="Proteomes" id="UP001148313"/>
    </source>
</evidence>
<keyword evidence="11" id="KW-0969">Cilium</keyword>
<feature type="transmembrane region" description="Helical" evidence="10">
    <location>
        <begin position="7"/>
        <end position="26"/>
    </location>
</feature>
<evidence type="ECO:0000256" key="8">
    <source>
        <dbReference type="ARBA" id="ARBA00023143"/>
    </source>
</evidence>
<protein>
    <recommendedName>
        <fullName evidence="3 9">Flagellar biosynthetic protein FliR</fullName>
    </recommendedName>
</protein>
<evidence type="ECO:0000256" key="6">
    <source>
        <dbReference type="ARBA" id="ARBA00022989"/>
    </source>
</evidence>
<dbReference type="PANTHER" id="PTHR30065:SF8">
    <property type="entry name" value="FLAGELLAR BIOSYNTHETIC PROTEIN FLIR"/>
    <property type="match status" value="1"/>
</dbReference>
<evidence type="ECO:0000256" key="2">
    <source>
        <dbReference type="ARBA" id="ARBA00009772"/>
    </source>
</evidence>
<evidence type="ECO:0000256" key="4">
    <source>
        <dbReference type="ARBA" id="ARBA00022475"/>
    </source>
</evidence>
<comment type="similarity">
    <text evidence="2 10">Belongs to the FliR/MopE/SpaR family.</text>
</comment>
<keyword evidence="6 10" id="KW-1133">Transmembrane helix</keyword>
<proteinExistence type="inferred from homology"/>
<dbReference type="EMBL" id="JAPJZH010000013">
    <property type="protein sequence ID" value="MDA4847561.1"/>
    <property type="molecule type" value="Genomic_DNA"/>
</dbReference>
<keyword evidence="7 10" id="KW-0472">Membrane</keyword>
<dbReference type="InterPro" id="IPR006303">
    <property type="entry name" value="FliR"/>
</dbReference>
<dbReference type="RefSeq" id="WP_271091391.1">
    <property type="nucleotide sequence ID" value="NZ_JAPJZH010000013.1"/>
</dbReference>
<reference evidence="11" key="1">
    <citation type="submission" date="2022-11" db="EMBL/GenBank/DDBJ databases">
        <title>Hoeflea poritis sp. nov., isolated from scleractinian coral Porites lutea.</title>
        <authorList>
            <person name="Zhang G."/>
            <person name="Wei Q."/>
            <person name="Cai L."/>
        </authorList>
    </citation>
    <scope>NUCLEOTIDE SEQUENCE</scope>
    <source>
        <strain evidence="11">E7-10</strain>
    </source>
</reference>
<evidence type="ECO:0000313" key="11">
    <source>
        <dbReference type="EMBL" id="MDA4847561.1"/>
    </source>
</evidence>
<accession>A0ABT4VS78</accession>
<comment type="function">
    <text evidence="1 10">Role in flagellar biosynthesis.</text>
</comment>
<evidence type="ECO:0000256" key="3">
    <source>
        <dbReference type="ARBA" id="ARBA00021717"/>
    </source>
</evidence>
<feature type="transmembrane region" description="Helical" evidence="10">
    <location>
        <begin position="181"/>
        <end position="200"/>
    </location>
</feature>
<comment type="caution">
    <text evidence="11">The sequence shown here is derived from an EMBL/GenBank/DDBJ whole genome shotgun (WGS) entry which is preliminary data.</text>
</comment>
<evidence type="ECO:0000256" key="1">
    <source>
        <dbReference type="ARBA" id="ARBA00002578"/>
    </source>
</evidence>
<dbReference type="InterPro" id="IPR002010">
    <property type="entry name" value="T3SS_IM_R"/>
</dbReference>